<sequence length="622" mass="69584">MATQINLVSMSSPQAQHVPGAEIRLMAGVSTTGLGIQSPPHHVIHITNLTEPKTPSLHLLEENNGEAREKYLRLCVPLHKAALRGDWKTAKSILSEDEKLFTASITKGWETALHIAAGARHVHFVKELVQMMDTEDLALQDNKKNTALSFAAAAGTVEIAEIMIRKNISLPTIRGGEGMTPIYMAALLGQSEMAEYLYPKTYEMFDERDRNALFFTCVDTGLYDLAMKMLGNYTALATVRNGENETALHVLARRPSEFATQSSGLWSRITNSFQKFAYKGNSKQTKALQLVQQLWKEILKLDDQVVMSLIKYPSQLLFDATRLGNFEFLAALLSDYPDLFWELDEKNRSIIHVAVLHRHASIFNLVHEIGFIKDFITAMSDDEDNNILHLAANLAPQNQLNLVSGAALQMQRELVWFEEVKKNVQPLSTEMKNKKGKTPRELFTSEHKGLLHKGESWMKNTAKSCMLVATIIATVVFSAAFSIPGGIADKTGAPNFVKETAFLIFAISDGVALFSSSTSMLMFLYILTSRYAENDFLKSLPLKLMVGLASLFISMTSMMIAFSTAFYLSCHYGLGFVSDFIFIFAFVPVVLFLFLQYPLLSDMFLSTYCSSLIFQPRKHMIQ</sequence>
<keyword evidence="1" id="KW-0472">Membrane</keyword>
<keyword evidence="1" id="KW-0812">Transmembrane</keyword>
<evidence type="ECO:0000313" key="5">
    <source>
        <dbReference type="RefSeq" id="XP_016646792.1"/>
    </source>
</evidence>
<dbReference type="PANTHER" id="PTHR24177:SF356">
    <property type="entry name" value="ANKYRIN REPEAT PLANT-LIKE PROTEIN"/>
    <property type="match status" value="1"/>
</dbReference>
<proteinExistence type="predicted"/>
<dbReference type="InterPro" id="IPR026961">
    <property type="entry name" value="PGG_dom"/>
</dbReference>
<feature type="transmembrane region" description="Helical" evidence="1">
    <location>
        <begin position="574"/>
        <end position="595"/>
    </location>
</feature>
<keyword evidence="3" id="KW-1185">Reference proteome</keyword>
<feature type="transmembrane region" description="Helical" evidence="1">
    <location>
        <begin position="465"/>
        <end position="488"/>
    </location>
</feature>
<dbReference type="InterPro" id="IPR036770">
    <property type="entry name" value="Ankyrin_rpt-contain_sf"/>
</dbReference>
<dbReference type="SUPFAM" id="SSF48403">
    <property type="entry name" value="Ankyrin repeat"/>
    <property type="match status" value="1"/>
</dbReference>
<dbReference type="Proteomes" id="UP000694861">
    <property type="component" value="Linkage group LG1"/>
</dbReference>
<dbReference type="GeneID" id="103329239"/>
<feature type="transmembrane region" description="Helical" evidence="1">
    <location>
        <begin position="500"/>
        <end position="527"/>
    </location>
</feature>
<dbReference type="RefSeq" id="XP_008229901.1">
    <property type="nucleotide sequence ID" value="XM_008231679.1"/>
</dbReference>
<reference evidence="3" key="2">
    <citation type="journal article" date="2012" name="Nat. Commun.">
        <title>The genome of Prunus mume.</title>
        <authorList>
            <person name="Zhang Q."/>
            <person name="Chen W."/>
            <person name="Sun L."/>
            <person name="Zhao F."/>
            <person name="Huang B."/>
            <person name="Yang W."/>
            <person name="Tao Y."/>
            <person name="Wang J."/>
            <person name="Yuan Z."/>
            <person name="Fan G."/>
            <person name="Xing Z."/>
            <person name="Han C."/>
            <person name="Pan H."/>
            <person name="Zhong X."/>
            <person name="Shi W."/>
            <person name="Liang X."/>
            <person name="Du D."/>
            <person name="Sun F."/>
            <person name="Xu Z."/>
            <person name="Hao R."/>
            <person name="Lv T."/>
            <person name="Lv Y."/>
            <person name="Zheng Z."/>
            <person name="Sun M."/>
            <person name="Luo L."/>
            <person name="Cai M."/>
            <person name="Gao Y."/>
            <person name="Wang J."/>
            <person name="Yin Y."/>
            <person name="Xu X."/>
            <person name="Cheng T."/>
            <person name="Wang J."/>
        </authorList>
    </citation>
    <scope>NUCLEOTIDE SEQUENCE [LARGE SCALE GENOMIC DNA]</scope>
</reference>
<gene>
    <name evidence="4 5" type="primary">LOC103329239</name>
</gene>
<dbReference type="RefSeq" id="XP_016646792.1">
    <property type="nucleotide sequence ID" value="XM_016791306.1"/>
</dbReference>
<dbReference type="Pfam" id="PF13962">
    <property type="entry name" value="PGG"/>
    <property type="match status" value="1"/>
</dbReference>
<name>A0ABM1LHB5_PRUMU</name>
<reference evidence="4 5" key="3">
    <citation type="submission" date="2025-05" db="UniProtKB">
        <authorList>
            <consortium name="RefSeq"/>
        </authorList>
    </citation>
    <scope>IDENTIFICATION</scope>
</reference>
<feature type="domain" description="PGG" evidence="2">
    <location>
        <begin position="456"/>
        <end position="568"/>
    </location>
</feature>
<evidence type="ECO:0000256" key="1">
    <source>
        <dbReference type="SAM" id="Phobius"/>
    </source>
</evidence>
<dbReference type="Pfam" id="PF12796">
    <property type="entry name" value="Ank_2"/>
    <property type="match status" value="1"/>
</dbReference>
<organism evidence="3 5">
    <name type="scientific">Prunus mume</name>
    <name type="common">Japanese apricot</name>
    <name type="synonym">Armeniaca mume</name>
    <dbReference type="NCBI Taxonomy" id="102107"/>
    <lineage>
        <taxon>Eukaryota</taxon>
        <taxon>Viridiplantae</taxon>
        <taxon>Streptophyta</taxon>
        <taxon>Embryophyta</taxon>
        <taxon>Tracheophyta</taxon>
        <taxon>Spermatophyta</taxon>
        <taxon>Magnoliopsida</taxon>
        <taxon>eudicotyledons</taxon>
        <taxon>Gunneridae</taxon>
        <taxon>Pentapetalae</taxon>
        <taxon>rosids</taxon>
        <taxon>fabids</taxon>
        <taxon>Rosales</taxon>
        <taxon>Rosaceae</taxon>
        <taxon>Amygdaloideae</taxon>
        <taxon>Amygdaleae</taxon>
        <taxon>Prunus</taxon>
    </lineage>
</organism>
<protein>
    <submittedName>
        <fullName evidence="4 5">Ankyrin repeat-containing protein At5g02620-like</fullName>
    </submittedName>
</protein>
<evidence type="ECO:0000259" key="2">
    <source>
        <dbReference type="Pfam" id="PF13962"/>
    </source>
</evidence>
<evidence type="ECO:0000313" key="4">
    <source>
        <dbReference type="RefSeq" id="XP_008229901.1"/>
    </source>
</evidence>
<reference evidence="3" key="1">
    <citation type="journal article" date="1997" name="Nucleic Acids Res.">
        <title>tRNAscan-SE: a program for improved detection of transfer RNA genes in genomic sequence.</title>
        <authorList>
            <person name="Lowe T.M."/>
            <person name="Eddy S.R."/>
        </authorList>
    </citation>
    <scope>NUCLEOTIDE SEQUENCE [LARGE SCALE GENOMIC DNA]</scope>
</reference>
<dbReference type="InterPro" id="IPR002110">
    <property type="entry name" value="Ankyrin_rpt"/>
</dbReference>
<keyword evidence="1" id="KW-1133">Transmembrane helix</keyword>
<feature type="transmembrane region" description="Helical" evidence="1">
    <location>
        <begin position="548"/>
        <end position="568"/>
    </location>
</feature>
<dbReference type="PANTHER" id="PTHR24177">
    <property type="entry name" value="CASKIN"/>
    <property type="match status" value="1"/>
</dbReference>
<dbReference type="Gene3D" id="1.25.40.20">
    <property type="entry name" value="Ankyrin repeat-containing domain"/>
    <property type="match status" value="2"/>
</dbReference>
<accession>A0ABM1LHB5</accession>
<evidence type="ECO:0000313" key="3">
    <source>
        <dbReference type="Proteomes" id="UP000694861"/>
    </source>
</evidence>
<dbReference type="SMART" id="SM00248">
    <property type="entry name" value="ANK"/>
    <property type="match status" value="5"/>
</dbReference>